<accession>A0A5N5DQW2</accession>
<evidence type="ECO:0000313" key="1">
    <source>
        <dbReference type="EMBL" id="KAB2580153.1"/>
    </source>
</evidence>
<dbReference type="AlphaFoldDB" id="A0A5N5DQW2"/>
<proteinExistence type="predicted"/>
<comment type="caution">
    <text evidence="1">The sequence shown here is derived from an EMBL/GenBank/DDBJ whole genome shotgun (WGS) entry which is preliminary data.</text>
</comment>
<protein>
    <submittedName>
        <fullName evidence="1">Uncharacterized protein</fullName>
    </submittedName>
</protein>
<sequence length="703" mass="77716">MALVPSSVEPAFPQQGALDWVALSNISFSASLAILGRLSGAGLEPLTVAIAQAISSKLPIGIHGERRLDEAMKSFRYSGSFGQVVWFGVGVRHVLQTLVQTSQGSSSVALAAALSEGFTNHVAASVLYELSKCHGSPSELTPSFAQWERYAQVCSGIFKTSGLGRKITQLARNLGFVDRNNPAHWRASDPKDIAKFLYKVSDILTGNMCAMRVTGGATCTWALAFCDYVLGLRVQLLKVSADSSEVIFQNYDSAVHQYQISFVVPSNPTGSELAQASGTYSLLPAEQKLIHRQQHSHYSRNSLDRCISQDAVLRDYFGLDTLKKIQDVSEDFSELLGVFAVLYHLSPKSRFHGRYASATDLLYHLTGSLPETETWVSAAQESIEFIFETWAVQQGETWEISLRNKLNTSQSSAGGEEEQAFVDSSFGGLYNEILQRISIRAGIDIADDYCTVLLLTGILCDVVLDDPLELRRFGLSRIFAAIQAYRETRHQFALYDSDFISGLPSARLLKQCLWLYTGDSISNDDNLGPSLAPYRADMSNLWDHSAASSGGIYCFMGYLMEPFQSHSTACKVHVGRGSIEFKDRLAPTILDRDAGEKNPYSASISSSFPRRMKAEAIVEDSMVLRLWFEQWDEDGGDQRQAVVLGEALQAGWYGSKGFWRGPCGTLEDPDNLDQQRRAQWMSSYGPLETGERPLTLIQRHRSH</sequence>
<reference evidence="1 2" key="1">
    <citation type="journal article" date="2019" name="Sci. Rep.">
        <title>A multi-omics analysis of the grapevine pathogen Lasiodiplodia theobromae reveals that temperature affects the expression of virulence- and pathogenicity-related genes.</title>
        <authorList>
            <person name="Felix C."/>
            <person name="Meneses R."/>
            <person name="Goncalves M.F.M."/>
            <person name="Tilleman L."/>
            <person name="Duarte A.S."/>
            <person name="Jorrin-Novo J.V."/>
            <person name="Van de Peer Y."/>
            <person name="Deforce D."/>
            <person name="Van Nieuwerburgh F."/>
            <person name="Esteves A.C."/>
            <person name="Alves A."/>
        </authorList>
    </citation>
    <scope>NUCLEOTIDE SEQUENCE [LARGE SCALE GENOMIC DNA]</scope>
    <source>
        <strain evidence="1 2">LA-SOL3</strain>
    </source>
</reference>
<keyword evidence="2" id="KW-1185">Reference proteome</keyword>
<dbReference type="Proteomes" id="UP000325902">
    <property type="component" value="Unassembled WGS sequence"/>
</dbReference>
<dbReference type="EMBL" id="VCHE01000004">
    <property type="protein sequence ID" value="KAB2580153.1"/>
    <property type="molecule type" value="Genomic_DNA"/>
</dbReference>
<gene>
    <name evidence="1" type="ORF">DBV05_g1131</name>
</gene>
<name>A0A5N5DQW2_9PEZI</name>
<dbReference type="OrthoDB" id="3344043at2759"/>
<evidence type="ECO:0000313" key="2">
    <source>
        <dbReference type="Proteomes" id="UP000325902"/>
    </source>
</evidence>
<organism evidence="1 2">
    <name type="scientific">Lasiodiplodia theobromae</name>
    <dbReference type="NCBI Taxonomy" id="45133"/>
    <lineage>
        <taxon>Eukaryota</taxon>
        <taxon>Fungi</taxon>
        <taxon>Dikarya</taxon>
        <taxon>Ascomycota</taxon>
        <taxon>Pezizomycotina</taxon>
        <taxon>Dothideomycetes</taxon>
        <taxon>Dothideomycetes incertae sedis</taxon>
        <taxon>Botryosphaeriales</taxon>
        <taxon>Botryosphaeriaceae</taxon>
        <taxon>Lasiodiplodia</taxon>
    </lineage>
</organism>